<feature type="binding site" evidence="18">
    <location>
        <position position="191"/>
    </location>
    <ligand>
        <name>substrate</name>
    </ligand>
</feature>
<dbReference type="GO" id="GO:0047456">
    <property type="term" value="F:2-methylisocitrate dehydratase activity"/>
    <property type="evidence" value="ECO:0007669"/>
    <property type="project" value="UniProtKB-EC"/>
</dbReference>
<feature type="domain" description="Aconitase/3-isopropylmalate dehydratase large subunit alpha/beta/alpha" evidence="19">
    <location>
        <begin position="472"/>
        <end position="696"/>
    </location>
</feature>
<feature type="binding site" evidence="17">
    <location>
        <position position="710"/>
    </location>
    <ligand>
        <name>[4Fe-4S] cluster</name>
        <dbReference type="ChEBI" id="CHEBI:49883"/>
    </ligand>
</feature>
<dbReference type="InterPro" id="IPR036288">
    <property type="entry name" value="Aconitase_B_HEAT-like_dom_sf"/>
</dbReference>
<dbReference type="PROSITE" id="PS00450">
    <property type="entry name" value="ACONITASE_1"/>
    <property type="match status" value="1"/>
</dbReference>
<dbReference type="SUPFAM" id="SSF52016">
    <property type="entry name" value="LeuD/IlvD-like"/>
    <property type="match status" value="1"/>
</dbReference>
<dbReference type="Pfam" id="PF06434">
    <property type="entry name" value="Aconitase_2_N"/>
    <property type="match status" value="1"/>
</dbReference>
<evidence type="ECO:0000256" key="9">
    <source>
        <dbReference type="ARBA" id="ARBA00022532"/>
    </source>
</evidence>
<evidence type="ECO:0000256" key="3">
    <source>
        <dbReference type="ARBA" id="ARBA00005026"/>
    </source>
</evidence>
<sequence>MLEEYRKHVAERAAEGIVPKPLDATQMAALVELLKNPPAGEEEFLLDLLTHRVPPGVDEAAYVKAGFLAAVAKGETTSPLITPEKAIELLGTMQGGYNIHPLIDALDDAKLAPIAAKALSHTLLMFDNFYDVEEKAKAGNAYAKQVMQSWADAEWFLSRPPLAEKITVTVFKVTGETNTDDLSPAPDAWSRPDIPLHAQAMLKNAREGIEPDQPGVVGPIKQIEALGKKGFPLAYVGDVVGTGSSRKSATNSVLWFMGDDIPFVPNKRGGGLCLGGKIAPIFFNTMEDAGALPVEVDVSRLNMGDVIDVYPYKGEVRSHETGELLANFELKTDVLIDEVRAGGRIPLIIGRGLTTKAREALGLPHSEVFRQAKDVAESSRGFSLAQKMVGRACGVAGVRPGAYCEPKMTSVGSQDTTGPMTRDELKDLACLGFSADLVMQSFCHTAAYPKPVDVTTHHTLPDFIMNRGGVSLRPGDGVIHSWLNRMLLPDTVGTGGDSHTRFPIGISFPAGSGLVAFAAATGVMPLDMPESVLVRFKGKMQPGITLRDLVHAIPLYAIKQGLLTVEKKGKKNIFSGRILEIEGLPDLKVEQAFELTDASAERSAAGCTIKLNKEPIIEYLTSNIVLLKWMIAEGYGDRRTLERRIQGMEKWLADPKLLEADADAEYAAVIDIDLADIKEPILCAPNDPDDARLLSDVQGEKIDEVFIGSCMTNIGHFRAAGKLLDNHKGQLPTRLWVAPPTRMDAAQLTEEGYYSVFGKSGARIEIPGCSLCMGNQARVADGATVVSTSTRNFPNRLGTGANVFLASAELAAVAALIGKLPTPEEYQTFVAQVDKTAVDTYRYLNFDQLSQYTEKADGVIFQTAV</sequence>
<feature type="binding site" evidence="18">
    <location>
        <position position="791"/>
    </location>
    <ligand>
        <name>substrate</name>
    </ligand>
</feature>
<organism evidence="23">
    <name type="scientific">Salmonella enterica</name>
    <name type="common">Salmonella choleraesuis</name>
    <dbReference type="NCBI Taxonomy" id="28901"/>
    <lineage>
        <taxon>Bacteria</taxon>
        <taxon>Pseudomonadati</taxon>
        <taxon>Pseudomonadota</taxon>
        <taxon>Gammaproteobacteria</taxon>
        <taxon>Enterobacterales</taxon>
        <taxon>Enterobacteriaceae</taxon>
        <taxon>Salmonella</taxon>
    </lineage>
</organism>
<evidence type="ECO:0000256" key="6">
    <source>
        <dbReference type="ARBA" id="ARBA00013250"/>
    </source>
</evidence>
<comment type="caution">
    <text evidence="23">The sequence shown here is derived from an EMBL/GenBank/DDBJ whole genome shotgun (WGS) entry which is preliminary data.</text>
</comment>
<keyword evidence="12 17" id="KW-0408">Iron</keyword>
<dbReference type="SUPFAM" id="SSF74778">
    <property type="entry name" value="Aconitase B, N-terminal domain"/>
    <property type="match status" value="1"/>
</dbReference>
<dbReference type="EC" id="4.2.1.99" evidence="6 16"/>
<reference evidence="23" key="2">
    <citation type="submission" date="2018-07" db="EMBL/GenBank/DDBJ databases">
        <authorList>
            <consortium name="GenomeTrakr network: Whole genome sequencing for foodborne pathogen traceback"/>
        </authorList>
    </citation>
    <scope>NUCLEOTIDE SEQUENCE [LARGE SCALE GENOMIC DNA]</scope>
    <source>
        <strain evidence="23">FDA00013282</strain>
    </source>
</reference>
<comment type="pathway">
    <text evidence="2 16">Carbohydrate metabolism; tricarboxylic acid cycle; isocitrate from oxaloacetate: step 2/2.</text>
</comment>
<feature type="binding site" evidence="17">
    <location>
        <position position="769"/>
    </location>
    <ligand>
        <name>[4Fe-4S] cluster</name>
        <dbReference type="ChEBI" id="CHEBI:49883"/>
    </ligand>
</feature>
<feature type="domain" description="Aconitase/3-isopropylmalate dehydratase large subunit alpha/beta/alpha" evidence="19">
    <location>
        <begin position="697"/>
        <end position="818"/>
    </location>
</feature>
<feature type="binding site" evidence="18">
    <location>
        <begin position="244"/>
        <end position="246"/>
    </location>
    <ligand>
        <name>substrate</name>
    </ligand>
</feature>
<evidence type="ECO:0000256" key="7">
    <source>
        <dbReference type="ARBA" id="ARBA00019379"/>
    </source>
</evidence>
<dbReference type="GO" id="GO:0051539">
    <property type="term" value="F:4 iron, 4 sulfur cluster binding"/>
    <property type="evidence" value="ECO:0007669"/>
    <property type="project" value="UniProtKB-KW"/>
</dbReference>
<dbReference type="PANTHER" id="PTHR43160">
    <property type="entry name" value="ACONITATE HYDRATASE B"/>
    <property type="match status" value="1"/>
</dbReference>
<evidence type="ECO:0000313" key="23">
    <source>
        <dbReference type="EMBL" id="MJX45434.1"/>
    </source>
</evidence>
<dbReference type="CDD" id="cd01581">
    <property type="entry name" value="AcnB"/>
    <property type="match status" value="1"/>
</dbReference>
<feature type="binding site" evidence="18">
    <location>
        <begin position="414"/>
        <end position="416"/>
    </location>
    <ligand>
        <name>substrate</name>
    </ligand>
</feature>
<dbReference type="InterPro" id="IPR015929">
    <property type="entry name" value="Aconitase_B_swivel"/>
</dbReference>
<dbReference type="EC" id="4.2.1.3" evidence="5 16"/>
<dbReference type="InterPro" id="IPR018136">
    <property type="entry name" value="Aconitase_4Fe-4S_BS"/>
</dbReference>
<comment type="catalytic activity">
    <reaction evidence="1 16">
        <text>(2S,3R)-3-hydroxybutane-1,2,3-tricarboxylate = 2-methyl-cis-aconitate + H2O</text>
        <dbReference type="Rhea" id="RHEA:17941"/>
        <dbReference type="ChEBI" id="CHEBI:15377"/>
        <dbReference type="ChEBI" id="CHEBI:57429"/>
        <dbReference type="ChEBI" id="CHEBI:57872"/>
        <dbReference type="EC" id="4.2.1.99"/>
    </reaction>
</comment>
<dbReference type="Gene3D" id="1.25.40.310">
    <property type="entry name" value="Aconitate B, HEAT-like domain"/>
    <property type="match status" value="1"/>
</dbReference>
<accession>A0A403EX27</accession>
<evidence type="ECO:0000256" key="18">
    <source>
        <dbReference type="PIRSR" id="PIRSR036687-2"/>
    </source>
</evidence>
<dbReference type="PIRSF" id="PIRSF036687">
    <property type="entry name" value="AcnB"/>
    <property type="match status" value="1"/>
</dbReference>
<dbReference type="Proteomes" id="UP000885264">
    <property type="component" value="Unassembled WGS sequence"/>
</dbReference>
<dbReference type="InterPro" id="IPR036008">
    <property type="entry name" value="Aconitase_4Fe-4S_dom"/>
</dbReference>
<feature type="domain" description="Aconitase B swivel" evidence="20">
    <location>
        <begin position="168"/>
        <end position="382"/>
    </location>
</feature>
<dbReference type="GO" id="GO:0003730">
    <property type="term" value="F:mRNA 3'-UTR binding"/>
    <property type="evidence" value="ECO:0007669"/>
    <property type="project" value="UniProtKB-ARBA"/>
</dbReference>
<reference evidence="22" key="1">
    <citation type="submission" date="2018-07" db="EMBL/GenBank/DDBJ databases">
        <authorList>
            <consortium name="PulseNet: The National Subtyping Network for Foodborne Disease Surveillance"/>
            <person name="Tarr C.L."/>
            <person name="Trees E."/>
            <person name="Katz L.S."/>
            <person name="Carleton-Romer H.A."/>
            <person name="Stroika S."/>
            <person name="Kucerova Z."/>
            <person name="Roache K.F."/>
            <person name="Sabol A.L."/>
            <person name="Besser J."/>
            <person name="Gerner-Smidt P."/>
        </authorList>
    </citation>
    <scope>NUCLEOTIDE SEQUENCE [LARGE SCALE GENOMIC DNA]</scope>
    <source>
        <strain evidence="22">08-0470</strain>
    </source>
</reference>
<evidence type="ECO:0000259" key="20">
    <source>
        <dbReference type="Pfam" id="PF06434"/>
    </source>
</evidence>
<dbReference type="FunFam" id="3.30.499.10:FF:000008">
    <property type="entry name" value="Aconitate hydratase B"/>
    <property type="match status" value="1"/>
</dbReference>
<dbReference type="UniPathway" id="UPA00946"/>
<feature type="binding site" evidence="18">
    <location>
        <position position="796"/>
    </location>
    <ligand>
        <name>substrate</name>
    </ligand>
</feature>
<evidence type="ECO:0000256" key="14">
    <source>
        <dbReference type="ARBA" id="ARBA00023239"/>
    </source>
</evidence>
<dbReference type="SUPFAM" id="SSF53732">
    <property type="entry name" value="Aconitase iron-sulfur domain"/>
    <property type="match status" value="1"/>
</dbReference>
<evidence type="ECO:0000256" key="17">
    <source>
        <dbReference type="PIRSR" id="PIRSR036687-1"/>
    </source>
</evidence>
<dbReference type="UniPathway" id="UPA00223">
    <property type="reaction ID" value="UER00718"/>
</dbReference>
<comment type="catalytic activity">
    <reaction evidence="15 16">
        <text>citrate = D-threo-isocitrate</text>
        <dbReference type="Rhea" id="RHEA:10336"/>
        <dbReference type="ChEBI" id="CHEBI:15562"/>
        <dbReference type="ChEBI" id="CHEBI:16947"/>
        <dbReference type="EC" id="4.2.1.3"/>
    </reaction>
</comment>
<evidence type="ECO:0000256" key="10">
    <source>
        <dbReference type="ARBA" id="ARBA00022723"/>
    </source>
</evidence>
<feature type="binding site" evidence="17">
    <location>
        <position position="772"/>
    </location>
    <ligand>
        <name>[4Fe-4S] cluster</name>
        <dbReference type="ChEBI" id="CHEBI:49883"/>
    </ligand>
</feature>
<evidence type="ECO:0000256" key="15">
    <source>
        <dbReference type="ARBA" id="ARBA00023501"/>
    </source>
</evidence>
<evidence type="ECO:0000256" key="4">
    <source>
        <dbReference type="ARBA" id="ARBA00007185"/>
    </source>
</evidence>
<keyword evidence="14 16" id="KW-0456">Lyase</keyword>
<dbReference type="NCBIfam" id="TIGR00117">
    <property type="entry name" value="acnB"/>
    <property type="match status" value="1"/>
</dbReference>
<keyword evidence="8 17" id="KW-0004">4Fe-4S</keyword>
<keyword evidence="9 16" id="KW-0816">Tricarboxylic acid cycle</keyword>
<dbReference type="InterPro" id="IPR015933">
    <property type="entry name" value="Aconitase_B_HEAT-like_dom"/>
</dbReference>
<evidence type="ECO:0000256" key="12">
    <source>
        <dbReference type="ARBA" id="ARBA00023004"/>
    </source>
</evidence>
<keyword evidence="13 17" id="KW-0411">Iron-sulfur</keyword>
<comment type="similarity">
    <text evidence="4 16">Belongs to the aconitase/IPM isomerase family.</text>
</comment>
<dbReference type="PANTHER" id="PTHR43160:SF4">
    <property type="entry name" value="ACONITATE HYDRATASE B"/>
    <property type="match status" value="1"/>
</dbReference>
<evidence type="ECO:0000256" key="11">
    <source>
        <dbReference type="ARBA" id="ARBA00022884"/>
    </source>
</evidence>
<comment type="cofactor">
    <cofactor evidence="17">
        <name>[4Fe-4S] cluster</name>
        <dbReference type="ChEBI" id="CHEBI:49883"/>
    </cofactor>
    <text evidence="17">Binds 1 [4Fe-4S] cluster per subunit.</text>
</comment>
<dbReference type="PROSITE" id="PS01244">
    <property type="entry name" value="ACONITASE_2"/>
    <property type="match status" value="1"/>
</dbReference>
<dbReference type="GO" id="GO:0005829">
    <property type="term" value="C:cytosol"/>
    <property type="evidence" value="ECO:0007669"/>
    <property type="project" value="InterPro"/>
</dbReference>
<proteinExistence type="inferred from homology"/>
<dbReference type="InterPro" id="IPR015932">
    <property type="entry name" value="Aconitase_dom2"/>
</dbReference>
<evidence type="ECO:0000259" key="21">
    <source>
        <dbReference type="Pfam" id="PF11791"/>
    </source>
</evidence>
<dbReference type="EMBL" id="RTRY01000001">
    <property type="protein sequence ID" value="MJX45434.1"/>
    <property type="molecule type" value="Genomic_DNA"/>
</dbReference>
<dbReference type="GO" id="GO:0003994">
    <property type="term" value="F:aconitate hydratase activity"/>
    <property type="evidence" value="ECO:0007669"/>
    <property type="project" value="UniProtKB-EC"/>
</dbReference>
<dbReference type="Pfam" id="PF11791">
    <property type="entry name" value="Aconitase_B_N"/>
    <property type="match status" value="1"/>
</dbReference>
<evidence type="ECO:0000313" key="22">
    <source>
        <dbReference type="EMBL" id="EBS6849286.1"/>
    </source>
</evidence>
<keyword evidence="11" id="KW-0694">RNA-binding</keyword>
<name>A0A403EX27_SALER</name>
<dbReference type="InterPro" id="IPR015931">
    <property type="entry name" value="Acnase/IPM_dHydase_lsu_aba_1/3"/>
</dbReference>
<gene>
    <name evidence="23" type="primary">acnB</name>
    <name evidence="22" type="ORF">CBX34_16825</name>
    <name evidence="23" type="ORF">DTA53_00415</name>
</gene>
<feature type="domain" description="Aconitase B HEAT-like" evidence="21">
    <location>
        <begin position="4"/>
        <end position="156"/>
    </location>
</feature>
<dbReference type="FunFam" id="3.30.499.10:FF:000001">
    <property type="entry name" value="Aconitate hydratase B"/>
    <property type="match status" value="1"/>
</dbReference>
<evidence type="ECO:0000256" key="16">
    <source>
        <dbReference type="PIRNR" id="PIRNR036687"/>
    </source>
</evidence>
<dbReference type="Pfam" id="PF00330">
    <property type="entry name" value="Aconitase"/>
    <property type="match status" value="2"/>
</dbReference>
<dbReference type="Gene3D" id="3.20.19.10">
    <property type="entry name" value="Aconitase, domain 4"/>
    <property type="match status" value="1"/>
</dbReference>
<dbReference type="GO" id="GO:0019629">
    <property type="term" value="P:propionate catabolic process, 2-methylcitrate cycle"/>
    <property type="evidence" value="ECO:0007669"/>
    <property type="project" value="TreeGrafter"/>
</dbReference>
<evidence type="ECO:0000256" key="13">
    <source>
        <dbReference type="ARBA" id="ARBA00023014"/>
    </source>
</evidence>
<dbReference type="AlphaFoldDB" id="A0A403EX27"/>
<evidence type="ECO:0000256" key="5">
    <source>
        <dbReference type="ARBA" id="ARBA00012926"/>
    </source>
</evidence>
<dbReference type="GO" id="GO:0046872">
    <property type="term" value="F:metal ion binding"/>
    <property type="evidence" value="ECO:0007669"/>
    <property type="project" value="UniProtKB-KW"/>
</dbReference>
<comment type="pathway">
    <text evidence="3">Organic acid metabolism; propanoate degradation.</text>
</comment>
<dbReference type="Gene3D" id="3.30.499.10">
    <property type="entry name" value="Aconitase, domain 3"/>
    <property type="match status" value="2"/>
</dbReference>
<keyword evidence="10 17" id="KW-0479">Metal-binding</keyword>
<dbReference type="FunFam" id="3.20.19.10:FF:000004">
    <property type="entry name" value="Aconitate hydratase B"/>
    <property type="match status" value="1"/>
</dbReference>
<dbReference type="InterPro" id="IPR001030">
    <property type="entry name" value="Acoase/IPM_deHydtase_lsu_aba"/>
</dbReference>
<protein>
    <recommendedName>
        <fullName evidence="7 16">Aconitate hydratase B</fullName>
        <ecNumber evidence="5 16">4.2.1.3</ecNumber>
        <ecNumber evidence="6 16">4.2.1.99</ecNumber>
    </recommendedName>
    <alternativeName>
        <fullName evidence="16">2-methylisocitrate dehydratase</fullName>
    </alternativeName>
</protein>
<dbReference type="FunFam" id="1.25.40.310:FF:000001">
    <property type="entry name" value="Aconitate hydratase B"/>
    <property type="match status" value="1"/>
</dbReference>
<evidence type="ECO:0000256" key="2">
    <source>
        <dbReference type="ARBA" id="ARBA00004717"/>
    </source>
</evidence>
<evidence type="ECO:0000256" key="8">
    <source>
        <dbReference type="ARBA" id="ARBA00022485"/>
    </source>
</evidence>
<dbReference type="GO" id="GO:0006099">
    <property type="term" value="P:tricarboxylic acid cycle"/>
    <property type="evidence" value="ECO:0007669"/>
    <property type="project" value="UniProtKB-UniPathway"/>
</dbReference>
<dbReference type="FunFam" id="3.40.1060.10:FF:000002">
    <property type="entry name" value="Aconitate hydratase B"/>
    <property type="match status" value="1"/>
</dbReference>
<dbReference type="CDD" id="cd01576">
    <property type="entry name" value="AcnB_Swivel"/>
    <property type="match status" value="1"/>
</dbReference>
<feature type="binding site" evidence="18">
    <location>
        <position position="498"/>
    </location>
    <ligand>
        <name>substrate</name>
    </ligand>
</feature>
<dbReference type="InterPro" id="IPR004406">
    <property type="entry name" value="Aconitase_B"/>
</dbReference>
<dbReference type="Gene3D" id="3.40.1060.10">
    <property type="entry name" value="Aconitase, Domain 2"/>
    <property type="match status" value="1"/>
</dbReference>
<dbReference type="NCBIfam" id="NF006690">
    <property type="entry name" value="PRK09238.1"/>
    <property type="match status" value="1"/>
</dbReference>
<dbReference type="InterPro" id="IPR050926">
    <property type="entry name" value="Aconitase/IPM_isomerase"/>
</dbReference>
<dbReference type="EMBL" id="AAGWGZ010000012">
    <property type="protein sequence ID" value="EBS6849286.1"/>
    <property type="molecule type" value="Genomic_DNA"/>
</dbReference>
<evidence type="ECO:0000256" key="1">
    <source>
        <dbReference type="ARBA" id="ARBA00000118"/>
    </source>
</evidence>
<dbReference type="InterPro" id="IPR015928">
    <property type="entry name" value="Aconitase/3IPM_dehydase_swvl"/>
</dbReference>
<evidence type="ECO:0000259" key="19">
    <source>
        <dbReference type="Pfam" id="PF00330"/>
    </source>
</evidence>